<evidence type="ECO:0000313" key="1">
    <source>
        <dbReference type="EMBL" id="MDR6241449.1"/>
    </source>
</evidence>
<organism evidence="1 2">
    <name type="scientific">Aureibacter tunicatorum</name>
    <dbReference type="NCBI Taxonomy" id="866807"/>
    <lineage>
        <taxon>Bacteria</taxon>
        <taxon>Pseudomonadati</taxon>
        <taxon>Bacteroidota</taxon>
        <taxon>Cytophagia</taxon>
        <taxon>Cytophagales</taxon>
        <taxon>Persicobacteraceae</taxon>
        <taxon>Aureibacter</taxon>
    </lineage>
</organism>
<gene>
    <name evidence="1" type="ORF">HNQ88_004536</name>
</gene>
<proteinExistence type="predicted"/>
<evidence type="ECO:0000313" key="2">
    <source>
        <dbReference type="Proteomes" id="UP001185092"/>
    </source>
</evidence>
<dbReference type="AlphaFoldDB" id="A0AAE4BSQ1"/>
<dbReference type="EMBL" id="JAVDQD010000008">
    <property type="protein sequence ID" value="MDR6241449.1"/>
    <property type="molecule type" value="Genomic_DNA"/>
</dbReference>
<sequence>MPSTQIYHSSPIQCMMSSEQFRRSFFLQSTSLDASSLELGMSAMSFPTKAKPKTDSKSPLPRLCQSLDGLIFLKEVLKEEEMKPNQSRKNYEAKESILTRIYQTLFDIEQSFFQLQGEYPVPQQAFKGPKHSFPQSQLYQDFLEELETEYGWLIQQCERLNIKLPLSQELHKEEYSKHALIKGRQLPMQVNEVFDFSFPEGLSEKAKKKLEGRVKRWTAQLIRYNSGFKFFVELSSRAIKIKIEWTKYDFDWPEPMSSGMKNRQPSLTIPLDIDTGWMSEVHGVKFKGDASWGFVPPALLFLQQMLDCAFPLPKKKKKQKHSPEALNLYRDFHEEAGISYLIDEDYQHFRHLECLMEDIDDLTCSQLPSDWVRVGSKAKKENHPSFYSMLEVSLPMPASESKDVVPVHAPTMTYPFGGQFSVSALLNPDMDLNPECLLPFTMSPLSSQGVYGKVYKIHALDKQHDMLLKDIKELQENCIRKVQEIEFLPFLPTETAQNFEEVIKLLSFFNKGLTLEESSYRYSKEEVAWQRETYQKRLSELNSRMNKSNKFLHMGRNVMLKGTLATGLLQGEQASQMSAFIGIVEEMNSKCEQLARILYVKFITDKSTESSFAGNPERESLASNLLNLIGKRVTAPKTQILRKGGTQMRALGDFMQRAPELGALCEDVQRVNAMRSQYPAMVMERAPGYTMKEVRSVKGPSPSYHRYNMLSNPKVMAALGELFAYDLWMGNHDRLKKRIHGGNVLFNASFHKNEQKGFPTMELHDPVVSAIDNSIHAVGLYQLLEVINPTAYAKFSQNGQEDPDFERLVTSIKDKCINYDFVDSFTVNKYRELVELLRLFLKDFIAGQSSHNMLNKHFLMGELEGARFPSFLALDIGFVEGLLNLISKGSVIETLRWVNISGSEHEVNNLVTGWQLITQMIHEVGYDELVIALAEAKSTITGVE</sequence>
<reference evidence="1" key="1">
    <citation type="submission" date="2023-07" db="EMBL/GenBank/DDBJ databases">
        <title>Genomic Encyclopedia of Type Strains, Phase IV (KMG-IV): sequencing the most valuable type-strain genomes for metagenomic binning, comparative biology and taxonomic classification.</title>
        <authorList>
            <person name="Goeker M."/>
        </authorList>
    </citation>
    <scope>NUCLEOTIDE SEQUENCE</scope>
    <source>
        <strain evidence="1">DSM 26174</strain>
    </source>
</reference>
<name>A0AAE4BSQ1_9BACT</name>
<protein>
    <submittedName>
        <fullName evidence="1">Uncharacterized protein</fullName>
    </submittedName>
</protein>
<comment type="caution">
    <text evidence="1">The sequence shown here is derived from an EMBL/GenBank/DDBJ whole genome shotgun (WGS) entry which is preliminary data.</text>
</comment>
<keyword evidence="2" id="KW-1185">Reference proteome</keyword>
<dbReference type="RefSeq" id="WP_309942240.1">
    <property type="nucleotide sequence ID" value="NZ_AP025306.1"/>
</dbReference>
<accession>A0AAE4BSQ1</accession>
<dbReference type="Proteomes" id="UP001185092">
    <property type="component" value="Unassembled WGS sequence"/>
</dbReference>